<evidence type="ECO:0000313" key="5">
    <source>
        <dbReference type="EMBL" id="QEH58564.1"/>
    </source>
</evidence>
<reference evidence="5" key="1">
    <citation type="journal article" date="2019" name="Curr. Biol.">
        <title>Multiple Independent Origins of Apicomplexan-Like Parasites.</title>
        <authorList>
            <person name="Mathur V."/>
            <person name="Kolisko M."/>
            <person name="Hehenberger E."/>
            <person name="Irwin N.A.T."/>
            <person name="Leander B.S."/>
            <person name="Kristmundsson A."/>
            <person name="Freeman M.A."/>
            <person name="Keeling P.J."/>
        </authorList>
    </citation>
    <scope>NUCLEOTIDE SEQUENCE</scope>
</reference>
<name>A0A5B9XXK2_9ALVE</name>
<evidence type="ECO:0000256" key="2">
    <source>
        <dbReference type="ARBA" id="ARBA00022980"/>
    </source>
</evidence>
<keyword evidence="3" id="KW-0687">Ribonucleoprotein</keyword>
<comment type="similarity">
    <text evidence="1">Belongs to the bacterial ribosomal protein bL27 family.</text>
</comment>
<dbReference type="AlphaFoldDB" id="A0A5B9XXK2"/>
<evidence type="ECO:0000256" key="4">
    <source>
        <dbReference type="SAM" id="MobiDB-lite"/>
    </source>
</evidence>
<sequence length="95" mass="11059">MAQKKGAGSTKNGRDSNPKKLSLKISNNKYIWLGQIIITQKSNKFKYNKNFIKIGRNNTLYSIHKGYLFIKRKINININPEIKINLLNCMKNIYI</sequence>
<dbReference type="InterPro" id="IPR001684">
    <property type="entry name" value="Ribosomal_bL27"/>
</dbReference>
<evidence type="ECO:0000256" key="1">
    <source>
        <dbReference type="ARBA" id="ARBA00010797"/>
    </source>
</evidence>
<feature type="region of interest" description="Disordered" evidence="4">
    <location>
        <begin position="1"/>
        <end position="21"/>
    </location>
</feature>
<dbReference type="SUPFAM" id="SSF110324">
    <property type="entry name" value="Ribosomal L27 protein-like"/>
    <property type="match status" value="1"/>
</dbReference>
<dbReference type="EMBL" id="MK962129">
    <property type="protein sequence ID" value="QEH58564.1"/>
    <property type="molecule type" value="Genomic_DNA"/>
</dbReference>
<dbReference type="GO" id="GO:0003735">
    <property type="term" value="F:structural constituent of ribosome"/>
    <property type="evidence" value="ECO:0007669"/>
    <property type="project" value="InterPro"/>
</dbReference>
<protein>
    <submittedName>
        <fullName evidence="5">Ribosomal protein L27</fullName>
    </submittedName>
</protein>
<dbReference type="GO" id="GO:0006412">
    <property type="term" value="P:translation"/>
    <property type="evidence" value="ECO:0007669"/>
    <property type="project" value="InterPro"/>
</dbReference>
<keyword evidence="2 5" id="KW-0689">Ribosomal protein</keyword>
<evidence type="ECO:0000256" key="3">
    <source>
        <dbReference type="ARBA" id="ARBA00023274"/>
    </source>
</evidence>
<dbReference type="Pfam" id="PF01016">
    <property type="entry name" value="Ribosomal_L27"/>
    <property type="match status" value="1"/>
</dbReference>
<organism evidence="5">
    <name type="scientific">Piridium sociabile</name>
    <dbReference type="NCBI Taxonomy" id="2570542"/>
    <lineage>
        <taxon>Eukaryota</taxon>
        <taxon>Sar</taxon>
        <taxon>Alveolata</taxon>
        <taxon>Colpodellida</taxon>
        <taxon>Vitrellaceae</taxon>
        <taxon>Piridium</taxon>
    </lineage>
</organism>
<dbReference type="PANTHER" id="PTHR15893">
    <property type="entry name" value="RIBOSOMAL PROTEIN L27"/>
    <property type="match status" value="1"/>
</dbReference>
<dbReference type="PANTHER" id="PTHR15893:SF0">
    <property type="entry name" value="LARGE RIBOSOMAL SUBUNIT PROTEIN BL27M"/>
    <property type="match status" value="1"/>
</dbReference>
<dbReference type="GO" id="GO:0005762">
    <property type="term" value="C:mitochondrial large ribosomal subunit"/>
    <property type="evidence" value="ECO:0007669"/>
    <property type="project" value="TreeGrafter"/>
</dbReference>
<dbReference type="Gene3D" id="2.40.50.100">
    <property type="match status" value="1"/>
</dbReference>
<gene>
    <name evidence="5" type="primary">rpl27</name>
</gene>
<dbReference type="PRINTS" id="PR00063">
    <property type="entry name" value="RIBOSOMALL27"/>
</dbReference>
<accession>A0A5B9XXK2</accession>
<proteinExistence type="inferred from homology"/>